<dbReference type="RefSeq" id="WP_206562232.1">
    <property type="nucleotide sequence ID" value="NZ_JAFKCZ010000018.1"/>
</dbReference>
<evidence type="ECO:0000259" key="2">
    <source>
        <dbReference type="Pfam" id="PF16220"/>
    </source>
</evidence>
<evidence type="ECO:0000313" key="5">
    <source>
        <dbReference type="Proteomes" id="UP000664303"/>
    </source>
</evidence>
<dbReference type="Gene3D" id="3.55.50.30">
    <property type="match status" value="1"/>
</dbReference>
<proteinExistence type="predicted"/>
<evidence type="ECO:0000259" key="1">
    <source>
        <dbReference type="Pfam" id="PF04773"/>
    </source>
</evidence>
<dbReference type="GO" id="GO:0016989">
    <property type="term" value="F:sigma factor antagonist activity"/>
    <property type="evidence" value="ECO:0007669"/>
    <property type="project" value="TreeGrafter"/>
</dbReference>
<dbReference type="Pfam" id="PF16344">
    <property type="entry name" value="FecR_C"/>
    <property type="match status" value="1"/>
</dbReference>
<protein>
    <submittedName>
        <fullName evidence="4">FecR domain-containing protein</fullName>
    </submittedName>
</protein>
<dbReference type="InterPro" id="IPR012373">
    <property type="entry name" value="Ferrdict_sens_TM"/>
</dbReference>
<evidence type="ECO:0000313" key="4">
    <source>
        <dbReference type="EMBL" id="MBN7798786.1"/>
    </source>
</evidence>
<dbReference type="InterPro" id="IPR032623">
    <property type="entry name" value="FecR_N"/>
</dbReference>
<keyword evidence="5" id="KW-1185">Reference proteome</keyword>
<name>A0A939DII3_9GAMM</name>
<dbReference type="PANTHER" id="PTHR30273">
    <property type="entry name" value="PERIPLASMIC SIGNAL SENSOR AND SIGMA FACTOR ACTIVATOR FECR-RELATED"/>
    <property type="match status" value="1"/>
</dbReference>
<dbReference type="PIRSF" id="PIRSF018266">
    <property type="entry name" value="FecR"/>
    <property type="match status" value="1"/>
</dbReference>
<dbReference type="Gene3D" id="2.60.120.1440">
    <property type="match status" value="1"/>
</dbReference>
<dbReference type="InterPro" id="IPR032508">
    <property type="entry name" value="FecR_C"/>
</dbReference>
<dbReference type="InterPro" id="IPR006860">
    <property type="entry name" value="FecR"/>
</dbReference>
<dbReference type="Pfam" id="PF04773">
    <property type="entry name" value="FecR"/>
    <property type="match status" value="1"/>
</dbReference>
<accession>A0A939DII3</accession>
<dbReference type="Proteomes" id="UP000664303">
    <property type="component" value="Unassembled WGS sequence"/>
</dbReference>
<feature type="domain" description="Protein FecR C-terminal" evidence="3">
    <location>
        <begin position="292"/>
        <end position="350"/>
    </location>
</feature>
<evidence type="ECO:0000259" key="3">
    <source>
        <dbReference type="Pfam" id="PF16344"/>
    </source>
</evidence>
<gene>
    <name evidence="4" type="ORF">JYP50_19450</name>
</gene>
<comment type="caution">
    <text evidence="4">The sequence shown here is derived from an EMBL/GenBank/DDBJ whole genome shotgun (WGS) entry which is preliminary data.</text>
</comment>
<dbReference type="AlphaFoldDB" id="A0A939DII3"/>
<dbReference type="Pfam" id="PF16220">
    <property type="entry name" value="DUF4880"/>
    <property type="match status" value="1"/>
</dbReference>
<dbReference type="PANTHER" id="PTHR30273:SF2">
    <property type="entry name" value="PROTEIN FECR"/>
    <property type="match status" value="1"/>
</dbReference>
<organism evidence="4 5">
    <name type="scientific">Parahaliea mediterranea</name>
    <dbReference type="NCBI Taxonomy" id="651086"/>
    <lineage>
        <taxon>Bacteria</taxon>
        <taxon>Pseudomonadati</taxon>
        <taxon>Pseudomonadota</taxon>
        <taxon>Gammaproteobacteria</taxon>
        <taxon>Cellvibrionales</taxon>
        <taxon>Halieaceae</taxon>
        <taxon>Parahaliea</taxon>
    </lineage>
</organism>
<feature type="domain" description="FecR protein" evidence="1">
    <location>
        <begin position="146"/>
        <end position="237"/>
    </location>
</feature>
<reference evidence="4" key="1">
    <citation type="submission" date="2021-02" db="EMBL/GenBank/DDBJ databases">
        <title>PHA producing bacteria isolated from coastal sediment in Guangdong, Shenzhen.</title>
        <authorList>
            <person name="Zheng W."/>
            <person name="Yu S."/>
            <person name="Huang Y."/>
        </authorList>
    </citation>
    <scope>NUCLEOTIDE SEQUENCE</scope>
    <source>
        <strain evidence="4">TN14-10</strain>
    </source>
</reference>
<sequence>MKRAEEQNSRHSRGEGAAGEAAVDEVDVVDAAIAERARDWVLKIAAGELSADELRAFRAWRDADSRHVAAYQRSRRAWQAVGELDHLRGAVSRELLAPARRDSWWRRLCAPGGAPRMAWGLAAAALVLVALWLPAQRLEPPPQGGQYSSGTGEVRVVRLEDGSAVILGADSALRVELTATQRRVRLLRGEAFFDVARDEQRPFLVRVDDVAVRVLGTRFEVHKGVAATRVMVEHGLVTVQAPAPGRNGESSHDGDTALLLAAGEAAVRAPGDSWARLGPGRSPTTGWRDGRLAYDGAPLREVIADANRYYDQVIVLADPELGDLRVTASFRAREIDQLIGVLEGAVGVRAERVADGRLMLFTPDL</sequence>
<feature type="domain" description="FecR N-terminal" evidence="2">
    <location>
        <begin position="35"/>
        <end position="75"/>
    </location>
</feature>
<dbReference type="EMBL" id="JAFKCZ010000018">
    <property type="protein sequence ID" value="MBN7798786.1"/>
    <property type="molecule type" value="Genomic_DNA"/>
</dbReference>